<dbReference type="RefSeq" id="WP_057642457.1">
    <property type="nucleotide sequence ID" value="NZ_LLXU01000001.1"/>
</dbReference>
<name>A0A0R0AW58_9GAMM</name>
<reference evidence="2 3" key="1">
    <citation type="submission" date="2015-10" db="EMBL/GenBank/DDBJ databases">
        <title>Genome sequencing and analysis of members of genus Stenotrophomonas.</title>
        <authorList>
            <person name="Patil P.P."/>
            <person name="Midha S."/>
            <person name="Patil P.B."/>
        </authorList>
    </citation>
    <scope>NUCLEOTIDE SEQUENCE [LARGE SCALE GENOMIC DNA]</scope>
    <source>
        <strain evidence="2 3">JCM 16536</strain>
    </source>
</reference>
<evidence type="ECO:0008006" key="4">
    <source>
        <dbReference type="Google" id="ProtNLM"/>
    </source>
</evidence>
<evidence type="ECO:0000256" key="1">
    <source>
        <dbReference type="SAM" id="Phobius"/>
    </source>
</evidence>
<protein>
    <recommendedName>
        <fullName evidence="4">Cell envelope integrity protein CreD</fullName>
    </recommendedName>
</protein>
<dbReference type="EMBL" id="LLXU01000001">
    <property type="protein sequence ID" value="KRG49279.1"/>
    <property type="molecule type" value="Genomic_DNA"/>
</dbReference>
<keyword evidence="1" id="KW-1133">Transmembrane helix</keyword>
<evidence type="ECO:0000313" key="3">
    <source>
        <dbReference type="Proteomes" id="UP000051802"/>
    </source>
</evidence>
<keyword evidence="3" id="KW-1185">Reference proteome</keyword>
<dbReference type="Proteomes" id="UP000051802">
    <property type="component" value="Unassembled WGS sequence"/>
</dbReference>
<evidence type="ECO:0000313" key="2">
    <source>
        <dbReference type="EMBL" id="KRG49279.1"/>
    </source>
</evidence>
<feature type="transmembrane region" description="Helical" evidence="1">
    <location>
        <begin position="350"/>
        <end position="370"/>
    </location>
</feature>
<dbReference type="OrthoDB" id="9791851at2"/>
<dbReference type="AlphaFoldDB" id="A0A0R0AW58"/>
<comment type="caution">
    <text evidence="2">The sequence shown here is derived from an EMBL/GenBank/DDBJ whole genome shotgun (WGS) entry which is preliminary data.</text>
</comment>
<accession>A0A0R0AW58</accession>
<feature type="transmembrane region" description="Helical" evidence="1">
    <location>
        <begin position="299"/>
        <end position="317"/>
    </location>
</feature>
<proteinExistence type="predicted"/>
<keyword evidence="1" id="KW-0472">Membrane</keyword>
<feature type="transmembrane region" description="Helical" evidence="1">
    <location>
        <begin position="403"/>
        <end position="421"/>
    </location>
</feature>
<dbReference type="Pfam" id="PF06123">
    <property type="entry name" value="CreD"/>
    <property type="match status" value="1"/>
</dbReference>
<dbReference type="PIRSF" id="PIRSF004548">
    <property type="entry name" value="CreD"/>
    <property type="match status" value="1"/>
</dbReference>
<dbReference type="NCBIfam" id="NF008712">
    <property type="entry name" value="PRK11715.1-1"/>
    <property type="match status" value="1"/>
</dbReference>
<feature type="transmembrane region" description="Helical" evidence="1">
    <location>
        <begin position="324"/>
        <end position="344"/>
    </location>
</feature>
<keyword evidence="1" id="KW-0812">Transmembrane</keyword>
<gene>
    <name evidence="2" type="ORF">ARC20_00070</name>
</gene>
<feature type="transmembrane region" description="Helical" evidence="1">
    <location>
        <begin position="377"/>
        <end position="397"/>
    </location>
</feature>
<dbReference type="GO" id="GO:0005886">
    <property type="term" value="C:plasma membrane"/>
    <property type="evidence" value="ECO:0007669"/>
    <property type="project" value="TreeGrafter"/>
</dbReference>
<dbReference type="PANTHER" id="PTHR30092:SF0">
    <property type="entry name" value="INNER MEMBRANE PROTEIN CRED"/>
    <property type="match status" value="1"/>
</dbReference>
<organism evidence="2 3">
    <name type="scientific">Stenotrophomonas panacihumi</name>
    <dbReference type="NCBI Taxonomy" id="676599"/>
    <lineage>
        <taxon>Bacteria</taxon>
        <taxon>Pseudomonadati</taxon>
        <taxon>Pseudomonadota</taxon>
        <taxon>Gammaproteobacteria</taxon>
        <taxon>Lysobacterales</taxon>
        <taxon>Lysobacteraceae</taxon>
        <taxon>Stenotrophomonas</taxon>
    </lineage>
</organism>
<dbReference type="STRING" id="676599.ARC20_00070"/>
<dbReference type="InterPro" id="IPR010364">
    <property type="entry name" value="Uncharacterised_IM_CreD"/>
</dbReference>
<dbReference type="PANTHER" id="PTHR30092">
    <property type="entry name" value="INNER MEMBRANE PROTEIN CRED"/>
    <property type="match status" value="1"/>
</dbReference>
<sequence>MKSMKLLLRFAVLGGLVLLLLIPLLLIRAVINDRTGYRDEAVQRVAQSRAGEQTFVGPVRYVPWTRDVEVKVRDADGESRLERHTESGVLMQAPQRLTVEGTLLPSERRIGLFKVQVYTWQSNVQAKFAPMVYPAVEGRLYGRPYLGIGLTDARGLVGVPVLTADGQPLAVEAGSAGLPRVLRADLPALADPAAGTLPALGKVALAMRVDGTRSLSVVPVGDSTEVKLDSPWPHPLFGGQFLPNERRIDAGGFQASWSLSALASGAQGQLRAGQAPDALSVDLVDPVDVYTLSDRASKYGLLFVLLTFTGFVLLELIRKLKIHPVQYLLVGLALAIFFLLLFSLSEHIAFWQAYAASALACIGLQFFYLAGVMRSRALAAGFALMLTALYGVLYTLLVSEDNALLMGSLLLFGILAGIMWLTRRLDWYALNEELR</sequence>